<feature type="transmembrane region" description="Helical" evidence="6">
    <location>
        <begin position="319"/>
        <end position="338"/>
    </location>
</feature>
<dbReference type="eggNOG" id="ENOG502QR4Y">
    <property type="taxonomic scope" value="Eukaryota"/>
</dbReference>
<dbReference type="PANTHER" id="PTHR31218">
    <property type="entry name" value="WAT1-RELATED PROTEIN"/>
    <property type="match status" value="1"/>
</dbReference>
<evidence type="ECO:0000313" key="9">
    <source>
        <dbReference type="EMBL" id="KDO50616.1"/>
    </source>
</evidence>
<evidence type="ECO:0000256" key="3">
    <source>
        <dbReference type="ARBA" id="ARBA00022692"/>
    </source>
</evidence>
<dbReference type="InterPro" id="IPR030184">
    <property type="entry name" value="WAT1-related"/>
</dbReference>
<feature type="transmembrane region" description="Helical" evidence="6">
    <location>
        <begin position="197"/>
        <end position="216"/>
    </location>
</feature>
<name>A0A067EI74_CITSI</name>
<evidence type="ECO:0000256" key="2">
    <source>
        <dbReference type="ARBA" id="ARBA00007635"/>
    </source>
</evidence>
<feature type="domain" description="EamA" evidence="8">
    <location>
        <begin position="198"/>
        <end position="336"/>
    </location>
</feature>
<feature type="transmembrane region" description="Helical" evidence="6">
    <location>
        <begin position="109"/>
        <end position="129"/>
    </location>
</feature>
<protein>
    <recommendedName>
        <fullName evidence="6">WAT1-related protein</fullName>
    </recommendedName>
</protein>
<dbReference type="EMBL" id="KK785075">
    <property type="protein sequence ID" value="KDO50616.1"/>
    <property type="molecule type" value="Genomic_DNA"/>
</dbReference>
<dbReference type="Proteomes" id="UP000027120">
    <property type="component" value="Unassembled WGS sequence"/>
</dbReference>
<feature type="region of interest" description="Disordered" evidence="7">
    <location>
        <begin position="350"/>
        <end position="395"/>
    </location>
</feature>
<feature type="transmembrane region" description="Helical" evidence="6">
    <location>
        <begin position="228"/>
        <end position="247"/>
    </location>
</feature>
<feature type="transmembrane region" description="Helical" evidence="6">
    <location>
        <begin position="141"/>
        <end position="159"/>
    </location>
</feature>
<feature type="transmembrane region" description="Helical" evidence="6">
    <location>
        <begin position="267"/>
        <end position="286"/>
    </location>
</feature>
<keyword evidence="5 6" id="KW-0472">Membrane</keyword>
<comment type="subcellular location">
    <subcellularLocation>
        <location evidence="1 6">Membrane</location>
        <topology evidence="1 6">Multi-pass membrane protein</topology>
    </subcellularLocation>
</comment>
<accession>A0A067EI74</accession>
<dbReference type="Pfam" id="PF00892">
    <property type="entry name" value="EamA"/>
    <property type="match status" value="2"/>
</dbReference>
<proteinExistence type="inferred from homology"/>
<comment type="similarity">
    <text evidence="2 6">Belongs to the drug/metabolite transporter (DMT) superfamily. Plant drug/metabolite exporter (P-DME) (TC 2.A.7.4) family.</text>
</comment>
<dbReference type="AlphaFoldDB" id="A0A067EI74"/>
<feature type="transmembrane region" description="Helical" evidence="6">
    <location>
        <begin position="12"/>
        <end position="34"/>
    </location>
</feature>
<dbReference type="GO" id="GO:0022857">
    <property type="term" value="F:transmembrane transporter activity"/>
    <property type="evidence" value="ECO:0007669"/>
    <property type="project" value="InterPro"/>
</dbReference>
<evidence type="ECO:0000256" key="7">
    <source>
        <dbReference type="SAM" id="MobiDB-lite"/>
    </source>
</evidence>
<keyword evidence="3 6" id="KW-0812">Transmembrane</keyword>
<sequence>MLRWGQIRNLIHGLKPALMMVVVQVAFAGVNIFYKLAANDGMSLRVIIAYRLIFATVLMFPLALILERNCRSKLNWKILFLGFLSGLFGGSLSQNLFVESLVLTSATFASAMFNLIPAVTFVLATSIGLEKLGIRTRAGKAKLLGTLIGISGAMLLTLYKGVEIKIWSTHVDLLHHAGGGGHVASVPLQSSDTGKRLLGSLLALGSCFSYALWLIIQAKLSEEYPCQYSSTALMCVMGAIQAVAFALCMEKNWDQWKLGWNIRLVTVAYSGIVASGFMVTLISWCVRVKGPLFASVFSPMMLVVVALAASLILDEMLHLGSLLGATLIVCGLYAVLWGKGKEMKNVKQLAPDAKTSKDSEPIKIVIGSPIDDSRHREEDHIFPKENKRNSKGDRD</sequence>
<dbReference type="InterPro" id="IPR037185">
    <property type="entry name" value="EmrE-like"/>
</dbReference>
<feature type="transmembrane region" description="Helical" evidence="6">
    <location>
        <begin position="293"/>
        <end position="313"/>
    </location>
</feature>
<evidence type="ECO:0000256" key="6">
    <source>
        <dbReference type="RuleBase" id="RU363077"/>
    </source>
</evidence>
<keyword evidence="10" id="KW-1185">Reference proteome</keyword>
<evidence type="ECO:0000313" key="10">
    <source>
        <dbReference type="Proteomes" id="UP000027120"/>
    </source>
</evidence>
<dbReference type="SUPFAM" id="SSF103481">
    <property type="entry name" value="Multidrug resistance efflux transporter EmrE"/>
    <property type="match status" value="2"/>
</dbReference>
<reference evidence="9 10" key="1">
    <citation type="submission" date="2014-04" db="EMBL/GenBank/DDBJ databases">
        <authorList>
            <consortium name="International Citrus Genome Consortium"/>
            <person name="Gmitter F."/>
            <person name="Chen C."/>
            <person name="Farmerie W."/>
            <person name="Harkins T."/>
            <person name="Desany B."/>
            <person name="Mohiuddin M."/>
            <person name="Kodira C."/>
            <person name="Borodovsky M."/>
            <person name="Lomsadze A."/>
            <person name="Burns P."/>
            <person name="Jenkins J."/>
            <person name="Prochnik S."/>
            <person name="Shu S."/>
            <person name="Chapman J."/>
            <person name="Pitluck S."/>
            <person name="Schmutz J."/>
            <person name="Rokhsar D."/>
        </authorList>
    </citation>
    <scope>NUCLEOTIDE SEQUENCE</scope>
</reference>
<gene>
    <name evidence="9" type="ORF">CISIN_1g016076mg</name>
</gene>
<feature type="compositionally biased region" description="Basic and acidic residues" evidence="7">
    <location>
        <begin position="371"/>
        <end position="395"/>
    </location>
</feature>
<evidence type="ECO:0000256" key="5">
    <source>
        <dbReference type="ARBA" id="ARBA00023136"/>
    </source>
</evidence>
<keyword evidence="4 6" id="KW-1133">Transmembrane helix</keyword>
<dbReference type="GO" id="GO:0005886">
    <property type="term" value="C:plasma membrane"/>
    <property type="evidence" value="ECO:0000318"/>
    <property type="project" value="GO_Central"/>
</dbReference>
<evidence type="ECO:0000256" key="4">
    <source>
        <dbReference type="ARBA" id="ARBA00022989"/>
    </source>
</evidence>
<evidence type="ECO:0000256" key="1">
    <source>
        <dbReference type="ARBA" id="ARBA00004141"/>
    </source>
</evidence>
<feature type="transmembrane region" description="Helical" evidence="6">
    <location>
        <begin position="46"/>
        <end position="66"/>
    </location>
</feature>
<feature type="domain" description="EamA" evidence="8">
    <location>
        <begin position="17"/>
        <end position="157"/>
    </location>
</feature>
<dbReference type="InterPro" id="IPR000620">
    <property type="entry name" value="EamA_dom"/>
</dbReference>
<feature type="transmembrane region" description="Helical" evidence="6">
    <location>
        <begin position="78"/>
        <end position="97"/>
    </location>
</feature>
<organism evidence="9 10">
    <name type="scientific">Citrus sinensis</name>
    <name type="common">Sweet orange</name>
    <name type="synonym">Citrus aurantium var. sinensis</name>
    <dbReference type="NCBI Taxonomy" id="2711"/>
    <lineage>
        <taxon>Eukaryota</taxon>
        <taxon>Viridiplantae</taxon>
        <taxon>Streptophyta</taxon>
        <taxon>Embryophyta</taxon>
        <taxon>Tracheophyta</taxon>
        <taxon>Spermatophyta</taxon>
        <taxon>Magnoliopsida</taxon>
        <taxon>eudicotyledons</taxon>
        <taxon>Gunneridae</taxon>
        <taxon>Pentapetalae</taxon>
        <taxon>rosids</taxon>
        <taxon>malvids</taxon>
        <taxon>Sapindales</taxon>
        <taxon>Rutaceae</taxon>
        <taxon>Aurantioideae</taxon>
        <taxon>Citrus</taxon>
    </lineage>
</organism>
<dbReference type="PaxDb" id="2711-XP_006491888.1"/>
<evidence type="ECO:0000259" key="8">
    <source>
        <dbReference type="Pfam" id="PF00892"/>
    </source>
</evidence>